<dbReference type="InterPro" id="IPR018201">
    <property type="entry name" value="Ketoacyl_synth_AS"/>
</dbReference>
<dbReference type="Gene3D" id="3.40.47.10">
    <property type="match status" value="2"/>
</dbReference>
<dbReference type="EMBL" id="QQXK01000016">
    <property type="protein sequence ID" value="RII42089.1"/>
    <property type="molecule type" value="Genomic_DNA"/>
</dbReference>
<name>A0A399JCV9_9MICC</name>
<gene>
    <name evidence="5" type="ORF">DWB68_09200</name>
</gene>
<dbReference type="GO" id="GO:0005829">
    <property type="term" value="C:cytosol"/>
    <property type="evidence" value="ECO:0007669"/>
    <property type="project" value="TreeGrafter"/>
</dbReference>
<proteinExistence type="inferred from homology"/>
<dbReference type="InterPro" id="IPR016039">
    <property type="entry name" value="Thiolase-like"/>
</dbReference>
<evidence type="ECO:0000256" key="3">
    <source>
        <dbReference type="RuleBase" id="RU003694"/>
    </source>
</evidence>
<dbReference type="RefSeq" id="WP_119424845.1">
    <property type="nucleotide sequence ID" value="NZ_QQXK01000016.1"/>
</dbReference>
<dbReference type="InterPro" id="IPR000794">
    <property type="entry name" value="Beta-ketoacyl_synthase"/>
</dbReference>
<comment type="similarity">
    <text evidence="1 3">Belongs to the thiolase-like superfamily. Beta-ketoacyl-ACP synthases family.</text>
</comment>
<organism evidence="5 6">
    <name type="scientific">Galactobacter valiniphilus</name>
    <dbReference type="NCBI Taxonomy" id="2676122"/>
    <lineage>
        <taxon>Bacteria</taxon>
        <taxon>Bacillati</taxon>
        <taxon>Actinomycetota</taxon>
        <taxon>Actinomycetes</taxon>
        <taxon>Micrococcales</taxon>
        <taxon>Micrococcaceae</taxon>
        <taxon>Galactobacter</taxon>
    </lineage>
</organism>
<dbReference type="GO" id="GO:0004315">
    <property type="term" value="F:3-oxoacyl-[acyl-carrier-protein] synthase activity"/>
    <property type="evidence" value="ECO:0007669"/>
    <property type="project" value="InterPro"/>
</dbReference>
<feature type="domain" description="Ketosynthase family 3 (KS3)" evidence="4">
    <location>
        <begin position="1"/>
        <end position="405"/>
    </location>
</feature>
<dbReference type="InterPro" id="IPR020841">
    <property type="entry name" value="PKS_Beta-ketoAc_synthase_dom"/>
</dbReference>
<keyword evidence="2 3" id="KW-0808">Transferase</keyword>
<evidence type="ECO:0000259" key="4">
    <source>
        <dbReference type="PROSITE" id="PS52004"/>
    </source>
</evidence>
<dbReference type="PANTHER" id="PTHR11712:SF336">
    <property type="entry name" value="3-OXOACYL-[ACYL-CARRIER-PROTEIN] SYNTHASE, MITOCHONDRIAL"/>
    <property type="match status" value="1"/>
</dbReference>
<dbReference type="InterPro" id="IPR014031">
    <property type="entry name" value="Ketoacyl_synth_C"/>
</dbReference>
<evidence type="ECO:0000256" key="2">
    <source>
        <dbReference type="ARBA" id="ARBA00022679"/>
    </source>
</evidence>
<dbReference type="CDD" id="cd00834">
    <property type="entry name" value="KAS_I_II"/>
    <property type="match status" value="1"/>
</dbReference>
<dbReference type="SUPFAM" id="SSF53901">
    <property type="entry name" value="Thiolase-like"/>
    <property type="match status" value="2"/>
</dbReference>
<keyword evidence="6" id="KW-1185">Reference proteome</keyword>
<accession>A0A399JCV9</accession>
<comment type="caution">
    <text evidence="5">The sequence shown here is derived from an EMBL/GenBank/DDBJ whole genome shotgun (WGS) entry which is preliminary data.</text>
</comment>
<dbReference type="GO" id="GO:0006633">
    <property type="term" value="P:fatty acid biosynthetic process"/>
    <property type="evidence" value="ECO:0007669"/>
    <property type="project" value="InterPro"/>
</dbReference>
<evidence type="ECO:0000313" key="5">
    <source>
        <dbReference type="EMBL" id="RII42089.1"/>
    </source>
</evidence>
<sequence length="406" mass="40452">MDVVITGYGAITPLGGGVAALWDGLIAGRSGVRALDLDPGRFPSGRAAVGRAEVDAETALGRANARRLDPTQRWALLAGREAWADAGSPEVDGTRLAISLGTGVGGLNTTLEQEHRLREGGARRVSLRTVPMLMANAASSQLSIELGARGGAYTPVSACAAGAEGIAHGARLIAAGEADVVLAGGAEAALSELTLAAFAQSQALATLHPGEDPTTLSRPFAADRRGFVLGEGAGIVVLESEAFAAARGARVRARLAGWGITSDAFHITAPDPEGTGQRSAIDAALSRAGLTPGDVDLVNAHATSTEVGDAAEATALRAAGLGHATVTANKGATGHLVGAAGAVEAIATVRSLETGLIPPTLNLAPDDAACGLDVVRGASRAATIGAALSTSFAFGGQNVALVLARA</sequence>
<reference evidence="5 6" key="1">
    <citation type="submission" date="2018-07" db="EMBL/GenBank/DDBJ databases">
        <title>Arthrobacter sp. nov., isolated from raw cow's milk with high bacterial count.</title>
        <authorList>
            <person name="Hahne J."/>
            <person name="Isele D."/>
            <person name="Lipski A."/>
        </authorList>
    </citation>
    <scope>NUCLEOTIDE SEQUENCE [LARGE SCALE GENOMIC DNA]</scope>
    <source>
        <strain evidence="5 6">JZ R-35</strain>
    </source>
</reference>
<dbReference type="SMART" id="SM00825">
    <property type="entry name" value="PKS_KS"/>
    <property type="match status" value="1"/>
</dbReference>
<dbReference type="PROSITE" id="PS52004">
    <property type="entry name" value="KS3_2"/>
    <property type="match status" value="1"/>
</dbReference>
<dbReference type="PROSITE" id="PS00606">
    <property type="entry name" value="KS3_1"/>
    <property type="match status" value="1"/>
</dbReference>
<dbReference type="NCBIfam" id="NF005589">
    <property type="entry name" value="PRK07314.1"/>
    <property type="match status" value="1"/>
</dbReference>
<dbReference type="AlphaFoldDB" id="A0A399JCV9"/>
<evidence type="ECO:0000313" key="6">
    <source>
        <dbReference type="Proteomes" id="UP000265419"/>
    </source>
</evidence>
<dbReference type="Proteomes" id="UP000265419">
    <property type="component" value="Unassembled WGS sequence"/>
</dbReference>
<dbReference type="Pfam" id="PF00109">
    <property type="entry name" value="ketoacyl-synt"/>
    <property type="match status" value="1"/>
</dbReference>
<dbReference type="PANTHER" id="PTHR11712">
    <property type="entry name" value="POLYKETIDE SYNTHASE-RELATED"/>
    <property type="match status" value="1"/>
</dbReference>
<protein>
    <submittedName>
        <fullName evidence="5">Beta-ketoacyl-[acyl-carrier-protein] synthase family protein</fullName>
    </submittedName>
</protein>
<dbReference type="Pfam" id="PF02801">
    <property type="entry name" value="Ketoacyl-synt_C"/>
    <property type="match status" value="1"/>
</dbReference>
<evidence type="ECO:0000256" key="1">
    <source>
        <dbReference type="ARBA" id="ARBA00008467"/>
    </source>
</evidence>
<dbReference type="InterPro" id="IPR014030">
    <property type="entry name" value="Ketoacyl_synth_N"/>
</dbReference>